<evidence type="ECO:0000313" key="2">
    <source>
        <dbReference type="EMBL" id="GGN90966.1"/>
    </source>
</evidence>
<dbReference type="SUPFAM" id="SSF51004">
    <property type="entry name" value="C-terminal (heme d1) domain of cytochrome cd1-nitrite reductase"/>
    <property type="match status" value="1"/>
</dbReference>
<dbReference type="Gene3D" id="2.130.10.10">
    <property type="entry name" value="YVTN repeat-like/Quinoprotein amine dehydrogenase"/>
    <property type="match status" value="1"/>
</dbReference>
<proteinExistence type="inferred from homology"/>
<evidence type="ECO:0000256" key="1">
    <source>
        <dbReference type="ARBA" id="ARBA00005564"/>
    </source>
</evidence>
<sequence>MTQDQKMFVFVGSYAESTSSGVYTYEFNEKEETLSLLDQTSGLKNPTFLNVDTDNRRIYAIGETEPADGDKSGEVMMIYFDENGTLTRFNRTNTTPKTTCHVQRDSDNRFLVVSSYHGGMVGLVSLKENGHIGELLDVQTHQGTDGASSHVHSAFFSPDEKFLLVQDLGLDLIRTYSIDHAAGKLIAHGDTHTAKGAGPRHLAFHPGGQFAFVINELNSTIASYRYNAEDGSLSEIEVVPTLPADYTGENGCSEIALSADGRFVYGANRGHDSIVVYAFDEATGQLTLVQHISSEGGHPRHFALTPSGSHLLAANRDSDNIAVFTVDKDTGRLTFTGNTVSVSKPVCVRPYYM</sequence>
<name>A0ABQ2KR85_9BACL</name>
<dbReference type="InterPro" id="IPR015943">
    <property type="entry name" value="WD40/YVTN_repeat-like_dom_sf"/>
</dbReference>
<dbReference type="Pfam" id="PF10282">
    <property type="entry name" value="Lactonase"/>
    <property type="match status" value="1"/>
</dbReference>
<dbReference type="InterPro" id="IPR050282">
    <property type="entry name" value="Cycloisomerase_2"/>
</dbReference>
<dbReference type="RefSeq" id="WP_018975130.1">
    <property type="nucleotide sequence ID" value="NZ_BMLN01000001.1"/>
</dbReference>
<dbReference type="PANTHER" id="PTHR30344:SF1">
    <property type="entry name" value="6-PHOSPHOGLUCONOLACTONASE"/>
    <property type="match status" value="1"/>
</dbReference>
<dbReference type="EMBL" id="BMLN01000001">
    <property type="protein sequence ID" value="GGN90966.1"/>
    <property type="molecule type" value="Genomic_DNA"/>
</dbReference>
<organism evidence="2 3">
    <name type="scientific">Saccharibacillus kuerlensis</name>
    <dbReference type="NCBI Taxonomy" id="459527"/>
    <lineage>
        <taxon>Bacteria</taxon>
        <taxon>Bacillati</taxon>
        <taxon>Bacillota</taxon>
        <taxon>Bacilli</taxon>
        <taxon>Bacillales</taxon>
        <taxon>Paenibacillaceae</taxon>
        <taxon>Saccharibacillus</taxon>
    </lineage>
</organism>
<dbReference type="InterPro" id="IPR019405">
    <property type="entry name" value="Lactonase_7-beta_prop"/>
</dbReference>
<gene>
    <name evidence="2" type="primary">pgl</name>
    <name evidence="2" type="ORF">GCM10010969_01950</name>
</gene>
<keyword evidence="3" id="KW-1185">Reference proteome</keyword>
<comment type="similarity">
    <text evidence="1">Belongs to the cycloisomerase 2 family.</text>
</comment>
<evidence type="ECO:0000313" key="3">
    <source>
        <dbReference type="Proteomes" id="UP000606653"/>
    </source>
</evidence>
<reference evidence="3" key="1">
    <citation type="journal article" date="2019" name="Int. J. Syst. Evol. Microbiol.">
        <title>The Global Catalogue of Microorganisms (GCM) 10K type strain sequencing project: providing services to taxonomists for standard genome sequencing and annotation.</title>
        <authorList>
            <consortium name="The Broad Institute Genomics Platform"/>
            <consortium name="The Broad Institute Genome Sequencing Center for Infectious Disease"/>
            <person name="Wu L."/>
            <person name="Ma J."/>
        </authorList>
    </citation>
    <scope>NUCLEOTIDE SEQUENCE [LARGE SCALE GENOMIC DNA]</scope>
    <source>
        <strain evidence="3">CGMCC 1.6964</strain>
    </source>
</reference>
<dbReference type="Proteomes" id="UP000606653">
    <property type="component" value="Unassembled WGS sequence"/>
</dbReference>
<accession>A0ABQ2KR85</accession>
<dbReference type="InterPro" id="IPR011048">
    <property type="entry name" value="Haem_d1_sf"/>
</dbReference>
<comment type="caution">
    <text evidence="2">The sequence shown here is derived from an EMBL/GenBank/DDBJ whole genome shotgun (WGS) entry which is preliminary data.</text>
</comment>
<dbReference type="PANTHER" id="PTHR30344">
    <property type="entry name" value="6-PHOSPHOGLUCONOLACTONASE-RELATED"/>
    <property type="match status" value="1"/>
</dbReference>
<protein>
    <submittedName>
        <fullName evidence="2">6-phosphogluconolactonase</fullName>
    </submittedName>
</protein>